<dbReference type="RefSeq" id="WP_021944218.1">
    <property type="nucleotide sequence ID" value="NZ_JACOOX010000001.1"/>
</dbReference>
<dbReference type="SUPFAM" id="SSF140683">
    <property type="entry name" value="SP0561-like"/>
    <property type="match status" value="1"/>
</dbReference>
<reference evidence="2 3" key="1">
    <citation type="submission" date="2020-08" db="EMBL/GenBank/DDBJ databases">
        <title>Genome public.</title>
        <authorList>
            <person name="Liu C."/>
            <person name="Sun Q."/>
        </authorList>
    </citation>
    <scope>NUCLEOTIDE SEQUENCE [LARGE SCALE GENOMIC DNA]</scope>
    <source>
        <strain evidence="2 3">NSJ-10</strain>
    </source>
</reference>
<protein>
    <submittedName>
        <fullName evidence="2">DUF1858 domain-containing protein</fullName>
    </submittedName>
</protein>
<proteinExistence type="predicted"/>
<dbReference type="PANTHER" id="PTHR39341">
    <property type="entry name" value="BSL7085 PROTEIN"/>
    <property type="match status" value="1"/>
</dbReference>
<dbReference type="Pfam" id="PF08984">
    <property type="entry name" value="DUF1858"/>
    <property type="match status" value="1"/>
</dbReference>
<evidence type="ECO:0000313" key="2">
    <source>
        <dbReference type="EMBL" id="MBC5661744.1"/>
    </source>
</evidence>
<keyword evidence="3" id="KW-1185">Reference proteome</keyword>
<comment type="caution">
    <text evidence="2">The sequence shown here is derived from an EMBL/GenBank/DDBJ whole genome shotgun (WGS) entry which is preliminary data.</text>
</comment>
<evidence type="ECO:0000313" key="3">
    <source>
        <dbReference type="Proteomes" id="UP000615234"/>
    </source>
</evidence>
<dbReference type="Gene3D" id="1.10.3910.10">
    <property type="entry name" value="SP0561-like"/>
    <property type="match status" value="1"/>
</dbReference>
<dbReference type="EMBL" id="JACOOX010000001">
    <property type="protein sequence ID" value="MBC5661744.1"/>
    <property type="molecule type" value="Genomic_DNA"/>
</dbReference>
<dbReference type="InterPro" id="IPR038062">
    <property type="entry name" value="ScdA-like_N_sf"/>
</dbReference>
<dbReference type="NCBIfam" id="TIGR03980">
    <property type="entry name" value="prismane_assoc"/>
    <property type="match status" value="1"/>
</dbReference>
<dbReference type="InterPro" id="IPR015077">
    <property type="entry name" value="DUF1858"/>
</dbReference>
<dbReference type="InterPro" id="IPR023883">
    <property type="entry name" value="CHP03980_redox-disulphide"/>
</dbReference>
<organism evidence="2 3">
    <name type="scientific">Coprococcus hominis</name>
    <name type="common">ex Liu et al. 2022</name>
    <dbReference type="NCBI Taxonomy" id="2763039"/>
    <lineage>
        <taxon>Bacteria</taxon>
        <taxon>Bacillati</taxon>
        <taxon>Bacillota</taxon>
        <taxon>Clostridia</taxon>
        <taxon>Lachnospirales</taxon>
        <taxon>Lachnospiraceae</taxon>
        <taxon>Coprococcus</taxon>
    </lineage>
</organism>
<name>A0A8I0AMG9_9FIRM</name>
<dbReference type="PANTHER" id="PTHR39341:SF1">
    <property type="entry name" value="DUF1858 DOMAIN-CONTAINING PROTEIN"/>
    <property type="match status" value="1"/>
</dbReference>
<dbReference type="AlphaFoldDB" id="A0A8I0AMG9"/>
<dbReference type="Proteomes" id="UP000615234">
    <property type="component" value="Unassembled WGS sequence"/>
</dbReference>
<gene>
    <name evidence="2" type="ORF">H8S09_02350</name>
</gene>
<feature type="domain" description="DUF1858" evidence="1">
    <location>
        <begin position="4"/>
        <end position="56"/>
    </location>
</feature>
<evidence type="ECO:0000259" key="1">
    <source>
        <dbReference type="Pfam" id="PF08984"/>
    </source>
</evidence>
<sequence length="73" mass="7609">MAKISKDMLINDILAVDAGNAAILMAAGMHCIGCLAAAGETLEEAAAVHGLDPVELELEINDYLAKKEEQAQA</sequence>
<accession>A0A8I0AMG9</accession>